<keyword evidence="1" id="KW-0255">Endonuclease</keyword>
<gene>
    <name evidence="1" type="ORF">KU39_2592</name>
</gene>
<dbReference type="GO" id="GO:0004519">
    <property type="term" value="F:endonuclease activity"/>
    <property type="evidence" value="ECO:0007669"/>
    <property type="project" value="UniProtKB-KW"/>
</dbReference>
<dbReference type="Proteomes" id="UP000029558">
    <property type="component" value="Chromosome"/>
</dbReference>
<keyword evidence="1" id="KW-0378">Hydrolase</keyword>
<evidence type="ECO:0000313" key="1">
    <source>
        <dbReference type="EMBL" id="ALB23768.1"/>
    </source>
</evidence>
<organism evidence="1 2">
    <name type="scientific">Piscirickettsia salmonis</name>
    <dbReference type="NCBI Taxonomy" id="1238"/>
    <lineage>
        <taxon>Bacteria</taxon>
        <taxon>Pseudomonadati</taxon>
        <taxon>Pseudomonadota</taxon>
        <taxon>Gammaproteobacteria</taxon>
        <taxon>Thiotrichales</taxon>
        <taxon>Piscirickettsiaceae</taxon>
        <taxon>Piscirickettsia</taxon>
    </lineage>
</organism>
<evidence type="ECO:0000313" key="2">
    <source>
        <dbReference type="Proteomes" id="UP000029558"/>
    </source>
</evidence>
<dbReference type="EMBL" id="CP012508">
    <property type="protein sequence ID" value="ALB23768.1"/>
    <property type="molecule type" value="Genomic_DNA"/>
</dbReference>
<keyword evidence="1" id="KW-0540">Nuclease</keyword>
<proteinExistence type="predicted"/>
<protein>
    <submittedName>
        <fullName evidence="1">Restriction endonuclease</fullName>
    </submittedName>
</protein>
<sequence length="141" mass="14793">MLKKLAVSLLCSLPMIASAQSVQFSLDAGTTLYAAQLAADDSTVVKSGDSPITANIPSSSQSGTCNIDGTSYNGHNVIVLRCRNNVNPACEYEALFVSDNVTSIELLNETYGDNTSTYAKCDGGACINGSDYAAECQFNSK</sequence>
<accession>A0A1L6TEF3</accession>
<name>A0A1L6TEF3_PISSA</name>
<reference evidence="1 2" key="1">
    <citation type="journal article" date="2014" name="Genome Announc.">
        <title>Comparative Genome Analysis of Two Isolates of the Fish Pathogen Piscirickettsia salmonis from Different Hosts Reveals Major Differences in Virulence-Associated Secretion Systems.</title>
        <authorList>
            <person name="Bohle H."/>
            <person name="Henriquez P."/>
            <person name="Grothusen H."/>
            <person name="Navas E."/>
            <person name="Sandoval A."/>
            <person name="Bustamante F."/>
            <person name="Bustos P."/>
            <person name="Mancilla M."/>
        </authorList>
    </citation>
    <scope>NUCLEOTIDE SEQUENCE [LARGE SCALE GENOMIC DNA]</scope>
    <source>
        <strain evidence="2">B1-32597</strain>
    </source>
</reference>
<dbReference type="RefSeq" id="WP_017377097.1">
    <property type="nucleotide sequence ID" value="NZ_CP012508.1"/>
</dbReference>
<dbReference type="AlphaFoldDB" id="A0A1L6TEF3"/>